<proteinExistence type="predicted"/>
<dbReference type="PATRIC" id="fig|359131.3.peg.5673"/>
<protein>
    <submittedName>
        <fullName evidence="2">Uncharacterized protein</fullName>
    </submittedName>
</protein>
<dbReference type="AlphaFoldDB" id="A0A0F2TC99"/>
<feature type="region of interest" description="Disordered" evidence="1">
    <location>
        <begin position="1"/>
        <end position="21"/>
    </location>
</feature>
<evidence type="ECO:0000313" key="2">
    <source>
        <dbReference type="EMBL" id="KJS60106.1"/>
    </source>
</evidence>
<comment type="caution">
    <text evidence="2">The sequence shown here is derived from an EMBL/GenBank/DDBJ whole genome shotgun (WGS) entry which is preliminary data.</text>
</comment>
<gene>
    <name evidence="2" type="ORF">VM95_23330</name>
</gene>
<reference evidence="2 3" key="1">
    <citation type="submission" date="2015-02" db="EMBL/GenBank/DDBJ databases">
        <authorList>
            <person name="Ju K.-S."/>
            <person name="Doroghazi J.R."/>
            <person name="Metcalf W."/>
        </authorList>
    </citation>
    <scope>NUCLEOTIDE SEQUENCE [LARGE SCALE GENOMIC DNA]</scope>
    <source>
        <strain evidence="2 3">ATCC 31215</strain>
    </source>
</reference>
<keyword evidence="3" id="KW-1185">Reference proteome</keyword>
<sequence length="80" mass="8520">MALSDTSTQPAPAPEASPLPDACPLRHLGCRARLTDPTWRLAYSRTTAEGEAEYCRCSCGSLVVLRNGDLCGFIDSECGS</sequence>
<dbReference type="RefSeq" id="WP_045700011.1">
    <property type="nucleotide sequence ID" value="NZ_JZKH01000051.1"/>
</dbReference>
<evidence type="ECO:0000313" key="3">
    <source>
        <dbReference type="Proteomes" id="UP000033699"/>
    </source>
</evidence>
<feature type="compositionally biased region" description="Polar residues" evidence="1">
    <location>
        <begin position="1"/>
        <end position="10"/>
    </location>
</feature>
<organism evidence="2 3">
    <name type="scientific">Streptomyces rubellomurinus (strain ATCC 31215)</name>
    <dbReference type="NCBI Taxonomy" id="359131"/>
    <lineage>
        <taxon>Bacteria</taxon>
        <taxon>Bacillati</taxon>
        <taxon>Actinomycetota</taxon>
        <taxon>Actinomycetes</taxon>
        <taxon>Kitasatosporales</taxon>
        <taxon>Streptomycetaceae</taxon>
        <taxon>Streptomyces</taxon>
    </lineage>
</organism>
<dbReference type="EMBL" id="JZKH01000051">
    <property type="protein sequence ID" value="KJS60106.1"/>
    <property type="molecule type" value="Genomic_DNA"/>
</dbReference>
<dbReference type="Proteomes" id="UP000033699">
    <property type="component" value="Unassembled WGS sequence"/>
</dbReference>
<dbReference type="OrthoDB" id="4319043at2"/>
<evidence type="ECO:0000256" key="1">
    <source>
        <dbReference type="SAM" id="MobiDB-lite"/>
    </source>
</evidence>
<name>A0A0F2TC99_STRR3</name>
<accession>A0A0F2TC99</accession>